<name>A0A6G1F4E4_9ORYZ</name>
<gene>
    <name evidence="1" type="ORF">E2562_005759</name>
</gene>
<dbReference type="AlphaFoldDB" id="A0A6G1F4E4"/>
<dbReference type="Proteomes" id="UP000479710">
    <property type="component" value="Unassembled WGS sequence"/>
</dbReference>
<reference evidence="1 2" key="1">
    <citation type="submission" date="2019-11" db="EMBL/GenBank/DDBJ databases">
        <title>Whole genome sequence of Oryza granulata.</title>
        <authorList>
            <person name="Li W."/>
        </authorList>
    </citation>
    <scope>NUCLEOTIDE SEQUENCE [LARGE SCALE GENOMIC DNA]</scope>
    <source>
        <strain evidence="2">cv. Menghai</strain>
        <tissue evidence="1">Leaf</tissue>
    </source>
</reference>
<organism evidence="1 2">
    <name type="scientific">Oryza meyeriana var. granulata</name>
    <dbReference type="NCBI Taxonomy" id="110450"/>
    <lineage>
        <taxon>Eukaryota</taxon>
        <taxon>Viridiplantae</taxon>
        <taxon>Streptophyta</taxon>
        <taxon>Embryophyta</taxon>
        <taxon>Tracheophyta</taxon>
        <taxon>Spermatophyta</taxon>
        <taxon>Magnoliopsida</taxon>
        <taxon>Liliopsida</taxon>
        <taxon>Poales</taxon>
        <taxon>Poaceae</taxon>
        <taxon>BOP clade</taxon>
        <taxon>Oryzoideae</taxon>
        <taxon>Oryzeae</taxon>
        <taxon>Oryzinae</taxon>
        <taxon>Oryza</taxon>
        <taxon>Oryza meyeriana</taxon>
    </lineage>
</organism>
<dbReference type="EMBL" id="SPHZ02000001">
    <property type="protein sequence ID" value="KAF0931777.1"/>
    <property type="molecule type" value="Genomic_DNA"/>
</dbReference>
<sequence length="113" mass="11982">MEKHDLTSINHDLVLQGLAPKGDDDLARDPEALFGSSAAPINVDGDASGEFVAGTPTISRTVSTGCSNSSKRTRSAVWEDFAEVFEEGANGKKSNKLEEAFNSMYLDDAGSDV</sequence>
<proteinExistence type="predicted"/>
<comment type="caution">
    <text evidence="1">The sequence shown here is derived from an EMBL/GenBank/DDBJ whole genome shotgun (WGS) entry which is preliminary data.</text>
</comment>
<evidence type="ECO:0000313" key="1">
    <source>
        <dbReference type="EMBL" id="KAF0931777.1"/>
    </source>
</evidence>
<accession>A0A6G1F4E4</accession>
<protein>
    <submittedName>
        <fullName evidence="1">Uncharacterized protein</fullName>
    </submittedName>
</protein>
<dbReference type="OrthoDB" id="10474183at2759"/>
<keyword evidence="2" id="KW-1185">Reference proteome</keyword>
<evidence type="ECO:0000313" key="2">
    <source>
        <dbReference type="Proteomes" id="UP000479710"/>
    </source>
</evidence>